<reference evidence="2 3" key="1">
    <citation type="submission" date="2024-01" db="EMBL/GenBank/DDBJ databases">
        <authorList>
            <person name="Waweru B."/>
        </authorList>
    </citation>
    <scope>NUCLEOTIDE SEQUENCE [LARGE SCALE GENOMIC DNA]</scope>
</reference>
<dbReference type="EMBL" id="CAWUPB010000870">
    <property type="protein sequence ID" value="CAK7327835.1"/>
    <property type="molecule type" value="Genomic_DNA"/>
</dbReference>
<sequence length="90" mass="10067">MKGSWISKVLLSLLASVVSIRDSCIVKRVFLKDLCEERNGREKEEVVVVGVLAEQQAGFVRQAGIVENSFEMLVERRQQDQCGSASKILK</sequence>
<feature type="chain" id="PRO_5043393419" description="Secreted protein" evidence="1">
    <location>
        <begin position="20"/>
        <end position="90"/>
    </location>
</feature>
<feature type="signal peptide" evidence="1">
    <location>
        <begin position="1"/>
        <end position="19"/>
    </location>
</feature>
<protein>
    <recommendedName>
        <fullName evidence="4">Secreted protein</fullName>
    </recommendedName>
</protein>
<accession>A0AAV1R5Q1</accession>
<evidence type="ECO:0000313" key="2">
    <source>
        <dbReference type="EMBL" id="CAK7327835.1"/>
    </source>
</evidence>
<keyword evidence="1" id="KW-0732">Signal</keyword>
<gene>
    <name evidence="2" type="ORF">DCAF_LOCUS5553</name>
</gene>
<dbReference type="Proteomes" id="UP001314170">
    <property type="component" value="Unassembled WGS sequence"/>
</dbReference>
<evidence type="ECO:0000256" key="1">
    <source>
        <dbReference type="SAM" id="SignalP"/>
    </source>
</evidence>
<comment type="caution">
    <text evidence="2">The sequence shown here is derived from an EMBL/GenBank/DDBJ whole genome shotgun (WGS) entry which is preliminary data.</text>
</comment>
<evidence type="ECO:0008006" key="4">
    <source>
        <dbReference type="Google" id="ProtNLM"/>
    </source>
</evidence>
<proteinExistence type="predicted"/>
<organism evidence="2 3">
    <name type="scientific">Dovyalis caffra</name>
    <dbReference type="NCBI Taxonomy" id="77055"/>
    <lineage>
        <taxon>Eukaryota</taxon>
        <taxon>Viridiplantae</taxon>
        <taxon>Streptophyta</taxon>
        <taxon>Embryophyta</taxon>
        <taxon>Tracheophyta</taxon>
        <taxon>Spermatophyta</taxon>
        <taxon>Magnoliopsida</taxon>
        <taxon>eudicotyledons</taxon>
        <taxon>Gunneridae</taxon>
        <taxon>Pentapetalae</taxon>
        <taxon>rosids</taxon>
        <taxon>fabids</taxon>
        <taxon>Malpighiales</taxon>
        <taxon>Salicaceae</taxon>
        <taxon>Flacourtieae</taxon>
        <taxon>Dovyalis</taxon>
    </lineage>
</organism>
<name>A0AAV1R5Q1_9ROSI</name>
<dbReference type="AlphaFoldDB" id="A0AAV1R5Q1"/>
<evidence type="ECO:0000313" key="3">
    <source>
        <dbReference type="Proteomes" id="UP001314170"/>
    </source>
</evidence>
<keyword evidence="3" id="KW-1185">Reference proteome</keyword>